<keyword evidence="3" id="KW-1003">Cell membrane</keyword>
<dbReference type="GO" id="GO:0005886">
    <property type="term" value="C:plasma membrane"/>
    <property type="evidence" value="ECO:0007669"/>
    <property type="project" value="UniProtKB-SubCell"/>
</dbReference>
<comment type="subcellular location">
    <subcellularLocation>
        <location evidence="1">Cell membrane</location>
        <topology evidence="1">Multi-pass membrane protein</topology>
    </subcellularLocation>
    <subcellularLocation>
        <location evidence="8">Membrane</location>
        <topology evidence="8">Multi-pass membrane protein</topology>
    </subcellularLocation>
</comment>
<dbReference type="Proteomes" id="UP000199642">
    <property type="component" value="Unassembled WGS sequence"/>
</dbReference>
<sequence>MRTFRKKSKEVHCFLNIKNDNFKTRFYLRNHLTFIKSLFKIHIMRKLIALFMLAGILFAPVFANAQEAESDSVVQEEETTPVVEEEPEATPAMVDDDIVAEEQSFHQVVKEKFIEGDPLYMTPVLICLILGLAVALERIVVLNLSTTNTKKLLNKVEEALASGGIEAAKDVTKSTKGPVASIFTQGLMRYSEGIEMVEKSIIAYGSVEMGRLEKGLVWISLFISLAPMLGFMGTVIGMIGAFDSIEAAGDISPSLVASGIKIALLTTVAGLIVAIILQLFYNYCVAKIDSLVNDMEDSSISLVDILVRHKLTGK</sequence>
<organism evidence="11 12">
    <name type="scientific">Algoriphagus hitonicola</name>
    <dbReference type="NCBI Taxonomy" id="435880"/>
    <lineage>
        <taxon>Bacteria</taxon>
        <taxon>Pseudomonadati</taxon>
        <taxon>Bacteroidota</taxon>
        <taxon>Cytophagia</taxon>
        <taxon>Cytophagales</taxon>
        <taxon>Cyclobacteriaceae</taxon>
        <taxon>Algoriphagus</taxon>
    </lineage>
</organism>
<name>A0A1I2V931_9BACT</name>
<keyword evidence="12" id="KW-1185">Reference proteome</keyword>
<dbReference type="PANTHER" id="PTHR30625">
    <property type="entry name" value="PROTEIN TOLQ"/>
    <property type="match status" value="1"/>
</dbReference>
<gene>
    <name evidence="11" type="ORF">SAMN04487988_10937</name>
</gene>
<dbReference type="GO" id="GO:0017038">
    <property type="term" value="P:protein import"/>
    <property type="evidence" value="ECO:0007669"/>
    <property type="project" value="TreeGrafter"/>
</dbReference>
<evidence type="ECO:0000256" key="4">
    <source>
        <dbReference type="ARBA" id="ARBA00022692"/>
    </source>
</evidence>
<dbReference type="PANTHER" id="PTHR30625:SF15">
    <property type="entry name" value="BIOPOLYMER TRANSPORT PROTEIN EXBB"/>
    <property type="match status" value="1"/>
</dbReference>
<keyword evidence="4 9" id="KW-0812">Transmembrane</keyword>
<dbReference type="InterPro" id="IPR050790">
    <property type="entry name" value="ExbB/TolQ_transport"/>
</dbReference>
<dbReference type="STRING" id="435880.SAMN04487988_10937"/>
<protein>
    <submittedName>
        <fullName evidence="11">Biopolymer transport protein ExbB</fullName>
    </submittedName>
</protein>
<feature type="domain" description="MotA/TolQ/ExbB proton channel" evidence="10">
    <location>
        <begin position="177"/>
        <end position="296"/>
    </location>
</feature>
<evidence type="ECO:0000256" key="7">
    <source>
        <dbReference type="ARBA" id="ARBA00023136"/>
    </source>
</evidence>
<dbReference type="InterPro" id="IPR002898">
    <property type="entry name" value="MotA_ExbB_proton_chnl"/>
</dbReference>
<evidence type="ECO:0000256" key="3">
    <source>
        <dbReference type="ARBA" id="ARBA00022475"/>
    </source>
</evidence>
<dbReference type="AlphaFoldDB" id="A0A1I2V931"/>
<feature type="transmembrane region" description="Helical" evidence="9">
    <location>
        <begin position="216"/>
        <end position="242"/>
    </location>
</feature>
<reference evidence="12" key="1">
    <citation type="submission" date="2016-10" db="EMBL/GenBank/DDBJ databases">
        <authorList>
            <person name="Varghese N."/>
            <person name="Submissions S."/>
        </authorList>
    </citation>
    <scope>NUCLEOTIDE SEQUENCE [LARGE SCALE GENOMIC DNA]</scope>
    <source>
        <strain evidence="12">DSM 19315</strain>
    </source>
</reference>
<evidence type="ECO:0000256" key="6">
    <source>
        <dbReference type="ARBA" id="ARBA00022989"/>
    </source>
</evidence>
<evidence type="ECO:0000256" key="2">
    <source>
        <dbReference type="ARBA" id="ARBA00022448"/>
    </source>
</evidence>
<evidence type="ECO:0000256" key="9">
    <source>
        <dbReference type="SAM" id="Phobius"/>
    </source>
</evidence>
<feature type="transmembrane region" description="Helical" evidence="9">
    <location>
        <begin position="262"/>
        <end position="281"/>
    </location>
</feature>
<comment type="similarity">
    <text evidence="8">Belongs to the exbB/tolQ family.</text>
</comment>
<keyword evidence="6 9" id="KW-1133">Transmembrane helix</keyword>
<proteinExistence type="inferred from homology"/>
<keyword evidence="5 8" id="KW-0653">Protein transport</keyword>
<evidence type="ECO:0000313" key="11">
    <source>
        <dbReference type="EMBL" id="SFG84979.1"/>
    </source>
</evidence>
<feature type="transmembrane region" description="Helical" evidence="9">
    <location>
        <begin position="120"/>
        <end position="141"/>
    </location>
</feature>
<evidence type="ECO:0000256" key="1">
    <source>
        <dbReference type="ARBA" id="ARBA00004651"/>
    </source>
</evidence>
<dbReference type="Pfam" id="PF01618">
    <property type="entry name" value="MotA_ExbB"/>
    <property type="match status" value="1"/>
</dbReference>
<evidence type="ECO:0000313" key="12">
    <source>
        <dbReference type="Proteomes" id="UP000199642"/>
    </source>
</evidence>
<keyword evidence="2 8" id="KW-0813">Transport</keyword>
<keyword evidence="7 9" id="KW-0472">Membrane</keyword>
<evidence type="ECO:0000256" key="5">
    <source>
        <dbReference type="ARBA" id="ARBA00022927"/>
    </source>
</evidence>
<dbReference type="EMBL" id="FOPC01000009">
    <property type="protein sequence ID" value="SFG84979.1"/>
    <property type="molecule type" value="Genomic_DNA"/>
</dbReference>
<evidence type="ECO:0000256" key="8">
    <source>
        <dbReference type="RuleBase" id="RU004057"/>
    </source>
</evidence>
<accession>A0A1I2V931</accession>
<evidence type="ECO:0000259" key="10">
    <source>
        <dbReference type="Pfam" id="PF01618"/>
    </source>
</evidence>